<name>A0ABS5PJB4_9FIRM</name>
<dbReference type="Gene3D" id="2.60.120.10">
    <property type="entry name" value="Jelly Rolls"/>
    <property type="match status" value="1"/>
</dbReference>
<keyword evidence="7" id="KW-1185">Reference proteome</keyword>
<keyword evidence="4" id="KW-0804">Transcription</keyword>
<keyword evidence="2" id="KW-0238">DNA-binding</keyword>
<evidence type="ECO:0000256" key="4">
    <source>
        <dbReference type="ARBA" id="ARBA00023163"/>
    </source>
</evidence>
<organism evidence="6 7">
    <name type="scientific">Fusibacter paucivorans</name>
    <dbReference type="NCBI Taxonomy" id="76009"/>
    <lineage>
        <taxon>Bacteria</taxon>
        <taxon>Bacillati</taxon>
        <taxon>Bacillota</taxon>
        <taxon>Clostridia</taxon>
        <taxon>Eubacteriales</taxon>
        <taxon>Eubacteriales Family XII. Incertae Sedis</taxon>
        <taxon>Fusibacter</taxon>
    </lineage>
</organism>
<dbReference type="InterPro" id="IPR018060">
    <property type="entry name" value="HTH_AraC"/>
</dbReference>
<dbReference type="PROSITE" id="PS00041">
    <property type="entry name" value="HTH_ARAC_FAMILY_1"/>
    <property type="match status" value="1"/>
</dbReference>
<evidence type="ECO:0000256" key="3">
    <source>
        <dbReference type="ARBA" id="ARBA00023159"/>
    </source>
</evidence>
<proteinExistence type="predicted"/>
<feature type="domain" description="HTH araC/xylS-type" evidence="5">
    <location>
        <begin position="162"/>
        <end position="259"/>
    </location>
</feature>
<dbReference type="InterPro" id="IPR037923">
    <property type="entry name" value="HTH-like"/>
</dbReference>
<dbReference type="Pfam" id="PF02311">
    <property type="entry name" value="AraC_binding"/>
    <property type="match status" value="1"/>
</dbReference>
<evidence type="ECO:0000313" key="6">
    <source>
        <dbReference type="EMBL" id="MBS7525149.1"/>
    </source>
</evidence>
<keyword evidence="1" id="KW-0805">Transcription regulation</keyword>
<evidence type="ECO:0000256" key="2">
    <source>
        <dbReference type="ARBA" id="ARBA00023125"/>
    </source>
</evidence>
<evidence type="ECO:0000313" key="7">
    <source>
        <dbReference type="Proteomes" id="UP000746471"/>
    </source>
</evidence>
<dbReference type="InterPro" id="IPR009057">
    <property type="entry name" value="Homeodomain-like_sf"/>
</dbReference>
<reference evidence="6 7" key="1">
    <citation type="submission" date="2021-05" db="EMBL/GenBank/DDBJ databases">
        <title>Fusibacter ferrireducens sp. nov., an anaerobic, sulfur- and Fe-reducing bacterium isolated from the mangrove sediment.</title>
        <authorList>
            <person name="Qiu D."/>
        </authorList>
    </citation>
    <scope>NUCLEOTIDE SEQUENCE [LARGE SCALE GENOMIC DNA]</scope>
    <source>
        <strain evidence="6 7">DSM 12116</strain>
    </source>
</reference>
<dbReference type="InterPro" id="IPR050204">
    <property type="entry name" value="AraC_XylS_family_regulators"/>
</dbReference>
<evidence type="ECO:0000256" key="1">
    <source>
        <dbReference type="ARBA" id="ARBA00023015"/>
    </source>
</evidence>
<keyword evidence="3" id="KW-0010">Activator</keyword>
<dbReference type="InterPro" id="IPR003313">
    <property type="entry name" value="AraC-bd"/>
</dbReference>
<sequence length="260" mass="29565">MINRILKTASPYNLIEVKCNEAHPNAYKPHLHSELAVGIIQSGETVVAINGANYHLKVGDAIVIMPYVIHNCQPVDIDNWAYTMVFLRGEYQAQIMAQLEASMQIGIVKLDEAMFRQIESLAESLKTESDSFMREVVLVDCINEIVDCLQRRVIRAEDAQMMAIRDYLETHFLESMSLDDMAAQFNINKFSLIKRFKQLFDITPAAYQLQLKVNYAKQLMRESQDLADVACRAGFFDQAHLTREFKKSSGLTPGQYTGMV</sequence>
<dbReference type="PANTHER" id="PTHR46796:SF2">
    <property type="entry name" value="TRANSCRIPTIONAL REGULATORY PROTEIN"/>
    <property type="match status" value="1"/>
</dbReference>
<comment type="caution">
    <text evidence="6">The sequence shown here is derived from an EMBL/GenBank/DDBJ whole genome shotgun (WGS) entry which is preliminary data.</text>
</comment>
<dbReference type="SUPFAM" id="SSF51215">
    <property type="entry name" value="Regulatory protein AraC"/>
    <property type="match status" value="1"/>
</dbReference>
<dbReference type="SMART" id="SM00342">
    <property type="entry name" value="HTH_ARAC"/>
    <property type="match status" value="1"/>
</dbReference>
<evidence type="ECO:0000259" key="5">
    <source>
        <dbReference type="PROSITE" id="PS01124"/>
    </source>
</evidence>
<dbReference type="SUPFAM" id="SSF46689">
    <property type="entry name" value="Homeodomain-like"/>
    <property type="match status" value="2"/>
</dbReference>
<protein>
    <submittedName>
        <fullName evidence="6">AraC family transcriptional regulator</fullName>
    </submittedName>
</protein>
<dbReference type="PANTHER" id="PTHR46796">
    <property type="entry name" value="HTH-TYPE TRANSCRIPTIONAL ACTIVATOR RHAS-RELATED"/>
    <property type="match status" value="1"/>
</dbReference>
<dbReference type="InterPro" id="IPR014710">
    <property type="entry name" value="RmlC-like_jellyroll"/>
</dbReference>
<dbReference type="PROSITE" id="PS01124">
    <property type="entry name" value="HTH_ARAC_FAMILY_2"/>
    <property type="match status" value="1"/>
</dbReference>
<dbReference type="Gene3D" id="1.10.10.60">
    <property type="entry name" value="Homeodomain-like"/>
    <property type="match status" value="1"/>
</dbReference>
<dbReference type="RefSeq" id="WP_213234936.1">
    <property type="nucleotide sequence ID" value="NZ_JAHBCL010000001.1"/>
</dbReference>
<dbReference type="Proteomes" id="UP000746471">
    <property type="component" value="Unassembled WGS sequence"/>
</dbReference>
<gene>
    <name evidence="6" type="ORF">KHM83_00515</name>
</gene>
<dbReference type="Pfam" id="PF12833">
    <property type="entry name" value="HTH_18"/>
    <property type="match status" value="1"/>
</dbReference>
<dbReference type="EMBL" id="JAHBCL010000001">
    <property type="protein sequence ID" value="MBS7525149.1"/>
    <property type="molecule type" value="Genomic_DNA"/>
</dbReference>
<accession>A0ABS5PJB4</accession>
<dbReference type="InterPro" id="IPR018062">
    <property type="entry name" value="HTH_AraC-typ_CS"/>
</dbReference>